<keyword evidence="1" id="KW-0812">Transmembrane</keyword>
<organism evidence="2 3">
    <name type="scientific">Aerosticca soli</name>
    <dbReference type="NCBI Taxonomy" id="2010829"/>
    <lineage>
        <taxon>Bacteria</taxon>
        <taxon>Pseudomonadati</taxon>
        <taxon>Pseudomonadota</taxon>
        <taxon>Gammaproteobacteria</taxon>
        <taxon>Lysobacterales</taxon>
        <taxon>Rhodanobacteraceae</taxon>
        <taxon>Aerosticca</taxon>
    </lineage>
</organism>
<dbReference type="EMBL" id="AP018560">
    <property type="protein sequence ID" value="BBD79502.1"/>
    <property type="molecule type" value="Genomic_DNA"/>
</dbReference>
<evidence type="ECO:0008006" key="4">
    <source>
        <dbReference type="Google" id="ProtNLM"/>
    </source>
</evidence>
<dbReference type="KEGG" id="rbd:ALSL_0837"/>
<reference evidence="3" key="1">
    <citation type="submission" date="2018-04" db="EMBL/GenBank/DDBJ databases">
        <authorList>
            <person name="Watanabe M."/>
            <person name="Kojima H."/>
        </authorList>
    </citation>
    <scope>NUCLEOTIDE SEQUENCE [LARGE SCALE GENOMIC DNA]</scope>
    <source>
        <strain evidence="3">Dysh456</strain>
    </source>
</reference>
<feature type="transmembrane region" description="Helical" evidence="1">
    <location>
        <begin position="63"/>
        <end position="84"/>
    </location>
</feature>
<evidence type="ECO:0000256" key="1">
    <source>
        <dbReference type="SAM" id="Phobius"/>
    </source>
</evidence>
<gene>
    <name evidence="2" type="ORF">ALSL_0837</name>
</gene>
<protein>
    <recommendedName>
        <fullName evidence="4">Transmembrane protein</fullName>
    </recommendedName>
</protein>
<reference evidence="3" key="2">
    <citation type="submission" date="2018-06" db="EMBL/GenBank/DDBJ databases">
        <title>Genome sequence of Rhodanobacteraceae bacterium strain Dysh456.</title>
        <authorList>
            <person name="Fukui M."/>
        </authorList>
    </citation>
    <scope>NUCLEOTIDE SEQUENCE [LARGE SCALE GENOMIC DNA]</scope>
    <source>
        <strain evidence="3">Dysh456</strain>
    </source>
</reference>
<feature type="transmembrane region" description="Helical" evidence="1">
    <location>
        <begin position="38"/>
        <end position="57"/>
    </location>
</feature>
<keyword evidence="1" id="KW-0472">Membrane</keyword>
<evidence type="ECO:0000313" key="2">
    <source>
        <dbReference type="EMBL" id="BBD79502.1"/>
    </source>
</evidence>
<accession>A0A2Z6E3F5</accession>
<dbReference type="RefSeq" id="WP_126536705.1">
    <property type="nucleotide sequence ID" value="NZ_AP018560.1"/>
</dbReference>
<keyword evidence="1" id="KW-1133">Transmembrane helix</keyword>
<sequence length="113" mass="12242">MPGRLRDIPELTGLDARERRRCWSEAVSRYGPAANGSAVRLAFFAGGILLAAVTAPWRYGSVWWPLLPAMLGIVAAGVVCDFVSVQPRVRHQLRAQMQAQGTADAPAKPQGCR</sequence>
<dbReference type="AlphaFoldDB" id="A0A2Z6E3F5"/>
<keyword evidence="3" id="KW-1185">Reference proteome</keyword>
<evidence type="ECO:0000313" key="3">
    <source>
        <dbReference type="Proteomes" id="UP000270530"/>
    </source>
</evidence>
<dbReference type="Proteomes" id="UP000270530">
    <property type="component" value="Chromosome"/>
</dbReference>
<name>A0A2Z6E3F5_9GAMM</name>
<proteinExistence type="predicted"/>